<evidence type="ECO:0000313" key="2">
    <source>
        <dbReference type="Proteomes" id="UP000183832"/>
    </source>
</evidence>
<proteinExistence type="predicted"/>
<accession>A0A1J1I5Q3</accession>
<organism evidence="1 2">
    <name type="scientific">Clunio marinus</name>
    <dbReference type="NCBI Taxonomy" id="568069"/>
    <lineage>
        <taxon>Eukaryota</taxon>
        <taxon>Metazoa</taxon>
        <taxon>Ecdysozoa</taxon>
        <taxon>Arthropoda</taxon>
        <taxon>Hexapoda</taxon>
        <taxon>Insecta</taxon>
        <taxon>Pterygota</taxon>
        <taxon>Neoptera</taxon>
        <taxon>Endopterygota</taxon>
        <taxon>Diptera</taxon>
        <taxon>Nematocera</taxon>
        <taxon>Chironomoidea</taxon>
        <taxon>Chironomidae</taxon>
        <taxon>Clunio</taxon>
    </lineage>
</organism>
<evidence type="ECO:0000313" key="1">
    <source>
        <dbReference type="EMBL" id="CRK95074.1"/>
    </source>
</evidence>
<protein>
    <submittedName>
        <fullName evidence="1">CLUMA_CG008552, isoform A</fullName>
    </submittedName>
</protein>
<dbReference type="AlphaFoldDB" id="A0A1J1I5Q3"/>
<sequence length="45" mass="5251">MLQIVVTASKDLFAPLCYHLRFALQSSFDSMECGEMKWKKQKDII</sequence>
<name>A0A1J1I5Q3_9DIPT</name>
<dbReference type="Proteomes" id="UP000183832">
    <property type="component" value="Unassembled WGS sequence"/>
</dbReference>
<keyword evidence="2" id="KW-1185">Reference proteome</keyword>
<dbReference type="EMBL" id="CVRI01000040">
    <property type="protein sequence ID" value="CRK95074.1"/>
    <property type="molecule type" value="Genomic_DNA"/>
</dbReference>
<reference evidence="1 2" key="1">
    <citation type="submission" date="2015-04" db="EMBL/GenBank/DDBJ databases">
        <authorList>
            <person name="Syromyatnikov M.Y."/>
            <person name="Popov V.N."/>
        </authorList>
    </citation>
    <scope>NUCLEOTIDE SEQUENCE [LARGE SCALE GENOMIC DNA]</scope>
</reference>
<gene>
    <name evidence="1" type="ORF">CLUMA_CG008552</name>
</gene>